<dbReference type="SMART" id="SM00822">
    <property type="entry name" value="PKS_KR"/>
    <property type="match status" value="1"/>
</dbReference>
<dbReference type="PANTHER" id="PTHR42760">
    <property type="entry name" value="SHORT-CHAIN DEHYDROGENASES/REDUCTASES FAMILY MEMBER"/>
    <property type="match status" value="1"/>
</dbReference>
<protein>
    <submittedName>
        <fullName evidence="4">3-oxoacyl-[acyl-carrier protein] reductase</fullName>
        <ecNumber evidence="4">1.1.1.100</ecNumber>
    </submittedName>
</protein>
<feature type="domain" description="Ketoreductase" evidence="3">
    <location>
        <begin position="7"/>
        <end position="192"/>
    </location>
</feature>
<comment type="caution">
    <text evidence="4">The sequence shown here is derived from an EMBL/GenBank/DDBJ whole genome shotgun (WGS) entry which is preliminary data.</text>
</comment>
<dbReference type="GO" id="GO:0004316">
    <property type="term" value="F:3-oxoacyl-[acyl-carrier-protein] reductase (NADPH) activity"/>
    <property type="evidence" value="ECO:0007669"/>
    <property type="project" value="UniProtKB-EC"/>
</dbReference>
<dbReference type="Gene3D" id="3.40.50.720">
    <property type="entry name" value="NAD(P)-binding Rossmann-like Domain"/>
    <property type="match status" value="1"/>
</dbReference>
<sequence>MATTTPRTAVISGGGTGIGRATALALAAQGHRVGLVGRRGEVLATVAEEIRAEHGSEAAHYAVVDLTDPEAVDTAASTLAERLGGVDVLVNNAGGLRPMSGSGLAATAEGWSDAWSANVLTAVLLTQALRPRFRGQEDRIVNVSSIAALRGGGGAYSAVKAALHGWTFSLAGELGPRGCTVNVVAPGYVADTEFFGGAMTDERHERLVGQTVTGRAGRPEDVADAIVWLSSPGARHVTGQVVQVNGGAYMGR</sequence>
<dbReference type="PRINTS" id="PR00080">
    <property type="entry name" value="SDRFAMILY"/>
</dbReference>
<dbReference type="CDD" id="cd05233">
    <property type="entry name" value="SDR_c"/>
    <property type="match status" value="1"/>
</dbReference>
<evidence type="ECO:0000256" key="2">
    <source>
        <dbReference type="ARBA" id="ARBA00023002"/>
    </source>
</evidence>
<dbReference type="RefSeq" id="WP_237683370.1">
    <property type="nucleotide sequence ID" value="NZ_JACCHL010000001.1"/>
</dbReference>
<evidence type="ECO:0000259" key="3">
    <source>
        <dbReference type="SMART" id="SM00822"/>
    </source>
</evidence>
<dbReference type="InterPro" id="IPR002347">
    <property type="entry name" value="SDR_fam"/>
</dbReference>
<dbReference type="EMBL" id="JACCHL010000001">
    <property type="protein sequence ID" value="NYH53059.1"/>
    <property type="molecule type" value="Genomic_DNA"/>
</dbReference>
<evidence type="ECO:0000256" key="1">
    <source>
        <dbReference type="ARBA" id="ARBA00006484"/>
    </source>
</evidence>
<name>A0A7Z0BL50_9ACTN</name>
<reference evidence="4 5" key="1">
    <citation type="submission" date="2020-07" db="EMBL/GenBank/DDBJ databases">
        <title>Sequencing the genomes of 1000 actinobacteria strains.</title>
        <authorList>
            <person name="Klenk H.-P."/>
        </authorList>
    </citation>
    <scope>NUCLEOTIDE SEQUENCE [LARGE SCALE GENOMIC DNA]</scope>
    <source>
        <strain evidence="4 5">DSM 45278</strain>
    </source>
</reference>
<keyword evidence="2 4" id="KW-0560">Oxidoreductase</keyword>
<evidence type="ECO:0000313" key="4">
    <source>
        <dbReference type="EMBL" id="NYH53059.1"/>
    </source>
</evidence>
<organism evidence="4 5">
    <name type="scientific">Nocardiopsis sinuspersici</name>
    <dbReference type="NCBI Taxonomy" id="501010"/>
    <lineage>
        <taxon>Bacteria</taxon>
        <taxon>Bacillati</taxon>
        <taxon>Actinomycetota</taxon>
        <taxon>Actinomycetes</taxon>
        <taxon>Streptosporangiales</taxon>
        <taxon>Nocardiopsidaceae</taxon>
        <taxon>Nocardiopsis</taxon>
    </lineage>
</organism>
<dbReference type="SUPFAM" id="SSF51735">
    <property type="entry name" value="NAD(P)-binding Rossmann-fold domains"/>
    <property type="match status" value="1"/>
</dbReference>
<dbReference type="GO" id="GO:0030497">
    <property type="term" value="P:fatty acid elongation"/>
    <property type="evidence" value="ECO:0007669"/>
    <property type="project" value="TreeGrafter"/>
</dbReference>
<dbReference type="PANTHER" id="PTHR42760:SF40">
    <property type="entry name" value="3-OXOACYL-[ACYL-CARRIER-PROTEIN] REDUCTASE, CHLOROPLASTIC"/>
    <property type="match status" value="1"/>
</dbReference>
<dbReference type="InterPro" id="IPR036291">
    <property type="entry name" value="NAD(P)-bd_dom_sf"/>
</dbReference>
<dbReference type="FunFam" id="3.40.50.720:FF:000084">
    <property type="entry name" value="Short-chain dehydrogenase reductase"/>
    <property type="match status" value="1"/>
</dbReference>
<gene>
    <name evidence="4" type="ORF">HNR06_002648</name>
</gene>
<proteinExistence type="inferred from homology"/>
<dbReference type="PRINTS" id="PR00081">
    <property type="entry name" value="GDHRDH"/>
</dbReference>
<dbReference type="Proteomes" id="UP000584931">
    <property type="component" value="Unassembled WGS sequence"/>
</dbReference>
<dbReference type="EC" id="1.1.1.100" evidence="4"/>
<dbReference type="AlphaFoldDB" id="A0A7Z0BL50"/>
<evidence type="ECO:0000313" key="5">
    <source>
        <dbReference type="Proteomes" id="UP000584931"/>
    </source>
</evidence>
<comment type="similarity">
    <text evidence="1">Belongs to the short-chain dehydrogenases/reductases (SDR) family.</text>
</comment>
<dbReference type="InterPro" id="IPR057326">
    <property type="entry name" value="KR_dom"/>
</dbReference>
<dbReference type="Pfam" id="PF13561">
    <property type="entry name" value="adh_short_C2"/>
    <property type="match status" value="1"/>
</dbReference>
<accession>A0A7Z0BL50</accession>